<dbReference type="Gene3D" id="1.10.10.60">
    <property type="entry name" value="Homeodomain-like"/>
    <property type="match status" value="1"/>
</dbReference>
<evidence type="ECO:0000256" key="5">
    <source>
        <dbReference type="ARBA" id="ARBA00023159"/>
    </source>
</evidence>
<feature type="domain" description="Response regulatory" evidence="9">
    <location>
        <begin position="5"/>
        <end position="119"/>
    </location>
</feature>
<keyword evidence="3" id="KW-0805">Transcription regulation</keyword>
<proteinExistence type="predicted"/>
<keyword evidence="1" id="KW-0547">Nucleotide-binding</keyword>
<dbReference type="InterPro" id="IPR009057">
    <property type="entry name" value="Homeodomain-like_sf"/>
</dbReference>
<evidence type="ECO:0000259" key="8">
    <source>
        <dbReference type="PROSITE" id="PS50045"/>
    </source>
</evidence>
<evidence type="ECO:0000313" key="10">
    <source>
        <dbReference type="EMBL" id="EMR04796.1"/>
    </source>
</evidence>
<dbReference type="SMART" id="SM00382">
    <property type="entry name" value="AAA"/>
    <property type="match status" value="1"/>
</dbReference>
<keyword evidence="11" id="KW-1185">Reference proteome</keyword>
<dbReference type="Pfam" id="PF25601">
    <property type="entry name" value="AAA_lid_14"/>
    <property type="match status" value="1"/>
</dbReference>
<accession>M7NCC1</accession>
<dbReference type="GO" id="GO:0005524">
    <property type="term" value="F:ATP binding"/>
    <property type="evidence" value="ECO:0007669"/>
    <property type="project" value="UniProtKB-KW"/>
</dbReference>
<evidence type="ECO:0000256" key="7">
    <source>
        <dbReference type="PROSITE-ProRule" id="PRU00169"/>
    </source>
</evidence>
<dbReference type="Pfam" id="PF00072">
    <property type="entry name" value="Response_reg"/>
    <property type="match status" value="1"/>
</dbReference>
<dbReference type="OrthoDB" id="9782110at2"/>
<dbReference type="eggNOG" id="COG2204">
    <property type="taxonomic scope" value="Bacteria"/>
</dbReference>
<dbReference type="Proteomes" id="UP000011910">
    <property type="component" value="Unassembled WGS sequence"/>
</dbReference>
<dbReference type="InterPro" id="IPR001789">
    <property type="entry name" value="Sig_transdc_resp-reg_receiver"/>
</dbReference>
<dbReference type="GO" id="GO:0006355">
    <property type="term" value="P:regulation of DNA-templated transcription"/>
    <property type="evidence" value="ECO:0007669"/>
    <property type="project" value="InterPro"/>
</dbReference>
<dbReference type="STRING" id="1279009.ADICEAN_00067"/>
<dbReference type="CDD" id="cd00009">
    <property type="entry name" value="AAA"/>
    <property type="match status" value="1"/>
</dbReference>
<sequence length="453" mass="51032">MQEGTILLVEDDADCRLLYSKTMQAEGFEVILAESSQKAFKLLKERDIDLVLSDVNLAHINGLELIGRYKELNPFAEVIMLTAYGSVKDGVQAIKTGAYDYLIKGEDNKRLLPMLQRAIDKVRLHKRLHRLEQQVGQHYTFQEVIGKSEPLQQAISMARQVAGTNATVLLLGETGTGKEIFARAIHAASTRAKAAFVALNCSAFGKELLESELFGHKAGSFTGATHDKKGLFEEAHGGTLFLDEIGEMPLELQAKLLRVLETSTFIKVGDTKTSRVDVRIIAATNKKLANAHNAQFRPDLYYRLSVFEINLPPLRERKEDIPLLARAFMAHFGQITQKKIVGMSREFEEQLMRYPWKGNIRELRNVIERAVILTDGSLLDEAVLPYEVKFGPSLEEQLQESNQFDLAFVERTHIQRVLKLTRGNKAKTARMLNIGLSTLYRKLSEYNLQEAEA</sequence>
<dbReference type="Gene3D" id="3.40.50.2300">
    <property type="match status" value="1"/>
</dbReference>
<keyword evidence="4" id="KW-0238">DNA-binding</keyword>
<dbReference type="InterPro" id="IPR025662">
    <property type="entry name" value="Sigma_54_int_dom_ATP-bd_1"/>
</dbReference>
<dbReference type="InterPro" id="IPR003593">
    <property type="entry name" value="AAA+_ATPase"/>
</dbReference>
<dbReference type="SUPFAM" id="SSF52172">
    <property type="entry name" value="CheY-like"/>
    <property type="match status" value="1"/>
</dbReference>
<dbReference type="PROSITE" id="PS50110">
    <property type="entry name" value="RESPONSE_REGULATORY"/>
    <property type="match status" value="1"/>
</dbReference>
<dbReference type="Pfam" id="PF02954">
    <property type="entry name" value="HTH_8"/>
    <property type="match status" value="1"/>
</dbReference>
<dbReference type="InterPro" id="IPR002078">
    <property type="entry name" value="Sigma_54_int"/>
</dbReference>
<dbReference type="InterPro" id="IPR002197">
    <property type="entry name" value="HTH_Fis"/>
</dbReference>
<evidence type="ECO:0000256" key="3">
    <source>
        <dbReference type="ARBA" id="ARBA00023015"/>
    </source>
</evidence>
<feature type="modified residue" description="4-aspartylphosphate" evidence="7">
    <location>
        <position position="54"/>
    </location>
</feature>
<dbReference type="PROSITE" id="PS00675">
    <property type="entry name" value="SIGMA54_INTERACT_1"/>
    <property type="match status" value="1"/>
</dbReference>
<dbReference type="InterPro" id="IPR027417">
    <property type="entry name" value="P-loop_NTPase"/>
</dbReference>
<evidence type="ECO:0000256" key="4">
    <source>
        <dbReference type="ARBA" id="ARBA00023125"/>
    </source>
</evidence>
<dbReference type="Gene3D" id="1.10.8.60">
    <property type="match status" value="1"/>
</dbReference>
<evidence type="ECO:0000256" key="6">
    <source>
        <dbReference type="ARBA" id="ARBA00023163"/>
    </source>
</evidence>
<dbReference type="PRINTS" id="PR01590">
    <property type="entry name" value="HTHFIS"/>
</dbReference>
<dbReference type="GO" id="GO:0043565">
    <property type="term" value="F:sequence-specific DNA binding"/>
    <property type="evidence" value="ECO:0007669"/>
    <property type="project" value="InterPro"/>
</dbReference>
<keyword evidence="6" id="KW-0804">Transcription</keyword>
<dbReference type="PROSITE" id="PS00676">
    <property type="entry name" value="SIGMA54_INTERACT_2"/>
    <property type="match status" value="1"/>
</dbReference>
<dbReference type="FunFam" id="3.40.50.300:FF:000006">
    <property type="entry name" value="DNA-binding transcriptional regulator NtrC"/>
    <property type="match status" value="1"/>
</dbReference>
<dbReference type="RefSeq" id="WP_009193481.1">
    <property type="nucleotide sequence ID" value="NZ_AODQ01000001.1"/>
</dbReference>
<reference evidence="10 11" key="1">
    <citation type="journal article" date="2013" name="Genome Announc.">
        <title>Draft Genome Sequence of Cesiribacter andamanensis Strain AMV16T, Isolated from a Soil Sample from a Mud Volcano in the Andaman Islands, India.</title>
        <authorList>
            <person name="Shivaji S."/>
            <person name="Ara S."/>
            <person name="Begum Z."/>
            <person name="Srinivas T.N."/>
            <person name="Singh A."/>
            <person name="Kumar Pinnaka A."/>
        </authorList>
    </citation>
    <scope>NUCLEOTIDE SEQUENCE [LARGE SCALE GENOMIC DNA]</scope>
    <source>
        <strain evidence="10 11">AMV16</strain>
    </source>
</reference>
<dbReference type="AlphaFoldDB" id="M7NCC1"/>
<evidence type="ECO:0000256" key="2">
    <source>
        <dbReference type="ARBA" id="ARBA00022840"/>
    </source>
</evidence>
<dbReference type="PANTHER" id="PTHR32071:SF121">
    <property type="entry name" value="SIGMA L-DEPENDENT TRANSCRIPTIONAL REGULATOR YQIR-RELATED"/>
    <property type="match status" value="1"/>
</dbReference>
<evidence type="ECO:0000259" key="9">
    <source>
        <dbReference type="PROSITE" id="PS50110"/>
    </source>
</evidence>
<keyword evidence="7" id="KW-0597">Phosphoprotein</keyword>
<comment type="caution">
    <text evidence="10">The sequence shown here is derived from an EMBL/GenBank/DDBJ whole genome shotgun (WGS) entry which is preliminary data.</text>
</comment>
<dbReference type="SMART" id="SM00448">
    <property type="entry name" value="REC"/>
    <property type="match status" value="1"/>
</dbReference>
<dbReference type="PANTHER" id="PTHR32071">
    <property type="entry name" value="TRANSCRIPTIONAL REGULATORY PROTEIN"/>
    <property type="match status" value="1"/>
</dbReference>
<dbReference type="PROSITE" id="PS50045">
    <property type="entry name" value="SIGMA54_INTERACT_4"/>
    <property type="match status" value="1"/>
</dbReference>
<dbReference type="InterPro" id="IPR011006">
    <property type="entry name" value="CheY-like_superfamily"/>
</dbReference>
<dbReference type="Pfam" id="PF00158">
    <property type="entry name" value="Sigma54_activat"/>
    <property type="match status" value="1"/>
</dbReference>
<name>M7NCC1_9BACT</name>
<evidence type="ECO:0000256" key="1">
    <source>
        <dbReference type="ARBA" id="ARBA00022741"/>
    </source>
</evidence>
<dbReference type="SUPFAM" id="SSF52540">
    <property type="entry name" value="P-loop containing nucleoside triphosphate hydrolases"/>
    <property type="match status" value="1"/>
</dbReference>
<dbReference type="Gene3D" id="3.40.50.300">
    <property type="entry name" value="P-loop containing nucleotide triphosphate hydrolases"/>
    <property type="match status" value="1"/>
</dbReference>
<evidence type="ECO:0000313" key="11">
    <source>
        <dbReference type="Proteomes" id="UP000011910"/>
    </source>
</evidence>
<dbReference type="InterPro" id="IPR025943">
    <property type="entry name" value="Sigma_54_int_dom_ATP-bd_2"/>
</dbReference>
<feature type="domain" description="Sigma-54 factor interaction" evidence="8">
    <location>
        <begin position="144"/>
        <end position="372"/>
    </location>
</feature>
<protein>
    <submittedName>
        <fullName evidence="10">Transcriptional regulatory protein ZraR</fullName>
    </submittedName>
</protein>
<dbReference type="EMBL" id="AODQ01000001">
    <property type="protein sequence ID" value="EMR04796.1"/>
    <property type="molecule type" value="Genomic_DNA"/>
</dbReference>
<keyword evidence="5" id="KW-0010">Activator</keyword>
<dbReference type="SUPFAM" id="SSF46689">
    <property type="entry name" value="Homeodomain-like"/>
    <property type="match status" value="1"/>
</dbReference>
<dbReference type="InterPro" id="IPR058031">
    <property type="entry name" value="AAA_lid_NorR"/>
</dbReference>
<keyword evidence="2" id="KW-0067">ATP-binding</keyword>
<dbReference type="FunFam" id="1.10.8.60:FF:000014">
    <property type="entry name" value="DNA-binding transcriptional regulator NtrC"/>
    <property type="match status" value="1"/>
</dbReference>
<dbReference type="GO" id="GO:0000160">
    <property type="term" value="P:phosphorelay signal transduction system"/>
    <property type="evidence" value="ECO:0007669"/>
    <property type="project" value="InterPro"/>
</dbReference>
<gene>
    <name evidence="10" type="primary">zraR_1</name>
    <name evidence="10" type="ORF">ADICEAN_00067</name>
</gene>
<organism evidence="10 11">
    <name type="scientific">Cesiribacter andamanensis AMV16</name>
    <dbReference type="NCBI Taxonomy" id="1279009"/>
    <lineage>
        <taxon>Bacteria</taxon>
        <taxon>Pseudomonadati</taxon>
        <taxon>Bacteroidota</taxon>
        <taxon>Cytophagia</taxon>
        <taxon>Cytophagales</taxon>
        <taxon>Cesiribacteraceae</taxon>
        <taxon>Cesiribacter</taxon>
    </lineage>
</organism>